<keyword evidence="16" id="KW-1185">Reference proteome</keyword>
<dbReference type="CDD" id="cd12822">
    <property type="entry name" value="TmCorA-like"/>
    <property type="match status" value="1"/>
</dbReference>
<dbReference type="Gene3D" id="1.20.58.340">
    <property type="entry name" value="Magnesium transport protein CorA, transmembrane region"/>
    <property type="match status" value="2"/>
</dbReference>
<reference evidence="15" key="2">
    <citation type="journal article" date="2023" name="Microbiol Resour">
        <title>Decontamination and Annotation of the Draft Genome Sequence of the Oomycete Lagenidium giganteum ARSEF 373.</title>
        <authorList>
            <person name="Morgan W.R."/>
            <person name="Tartar A."/>
        </authorList>
    </citation>
    <scope>NUCLEOTIDE SEQUENCE</scope>
    <source>
        <strain evidence="15">ARSEF 373</strain>
    </source>
</reference>
<evidence type="ECO:0000313" key="15">
    <source>
        <dbReference type="EMBL" id="DAZ93493.1"/>
    </source>
</evidence>
<keyword evidence="12" id="KW-0175">Coiled coil</keyword>
<evidence type="ECO:0000256" key="3">
    <source>
        <dbReference type="ARBA" id="ARBA00022448"/>
    </source>
</evidence>
<dbReference type="InterPro" id="IPR002523">
    <property type="entry name" value="MgTranspt_CorA/ZnTranspt_ZntB"/>
</dbReference>
<dbReference type="GO" id="GO:0050897">
    <property type="term" value="F:cobalt ion binding"/>
    <property type="evidence" value="ECO:0007669"/>
    <property type="project" value="TreeGrafter"/>
</dbReference>
<keyword evidence="4" id="KW-1003">Cell membrane</keyword>
<evidence type="ECO:0000256" key="13">
    <source>
        <dbReference type="SAM" id="MobiDB-lite"/>
    </source>
</evidence>
<feature type="transmembrane region" description="Helical" evidence="14">
    <location>
        <begin position="562"/>
        <end position="582"/>
    </location>
</feature>
<evidence type="ECO:0000256" key="12">
    <source>
        <dbReference type="SAM" id="Coils"/>
    </source>
</evidence>
<feature type="region of interest" description="Disordered" evidence="13">
    <location>
        <begin position="1"/>
        <end position="27"/>
    </location>
</feature>
<protein>
    <recommendedName>
        <fullName evidence="17">Magnesium and cobalt transporter CorA</fullName>
    </recommendedName>
</protein>
<evidence type="ECO:0000256" key="1">
    <source>
        <dbReference type="ARBA" id="ARBA00004651"/>
    </source>
</evidence>
<dbReference type="InterPro" id="IPR011992">
    <property type="entry name" value="EF-hand-dom_pair"/>
</dbReference>
<evidence type="ECO:0000313" key="16">
    <source>
        <dbReference type="Proteomes" id="UP001146120"/>
    </source>
</evidence>
<dbReference type="GO" id="GO:0015087">
    <property type="term" value="F:cobalt ion transmembrane transporter activity"/>
    <property type="evidence" value="ECO:0007669"/>
    <property type="project" value="TreeGrafter"/>
</dbReference>
<evidence type="ECO:0000256" key="2">
    <source>
        <dbReference type="ARBA" id="ARBA00009765"/>
    </source>
</evidence>
<dbReference type="PANTHER" id="PTHR46494:SF1">
    <property type="entry name" value="CORA FAMILY METAL ION TRANSPORTER (EUROFUNG)"/>
    <property type="match status" value="1"/>
</dbReference>
<dbReference type="InterPro" id="IPR045863">
    <property type="entry name" value="CorA_TM1_TM2"/>
</dbReference>
<evidence type="ECO:0000256" key="7">
    <source>
        <dbReference type="ARBA" id="ARBA00022989"/>
    </source>
</evidence>
<reference evidence="15" key="1">
    <citation type="submission" date="2022-11" db="EMBL/GenBank/DDBJ databases">
        <authorList>
            <person name="Morgan W.R."/>
            <person name="Tartar A."/>
        </authorList>
    </citation>
    <scope>NUCLEOTIDE SEQUENCE</scope>
    <source>
        <strain evidence="15">ARSEF 373</strain>
    </source>
</reference>
<dbReference type="InterPro" id="IPR045861">
    <property type="entry name" value="CorA_cytoplasmic_dom"/>
</dbReference>
<keyword evidence="5 14" id="KW-0812">Transmembrane</keyword>
<evidence type="ECO:0000256" key="6">
    <source>
        <dbReference type="ARBA" id="ARBA00022842"/>
    </source>
</evidence>
<dbReference type="FunFam" id="1.20.58.340:FF:000004">
    <property type="entry name" value="Magnesium transport protein CorA"/>
    <property type="match status" value="1"/>
</dbReference>
<dbReference type="SUPFAM" id="SSF143865">
    <property type="entry name" value="CorA soluble domain-like"/>
    <property type="match status" value="1"/>
</dbReference>
<comment type="catalytic activity">
    <reaction evidence="10">
        <text>Mg(2+)(in) = Mg(2+)(out)</text>
        <dbReference type="Rhea" id="RHEA:29827"/>
        <dbReference type="ChEBI" id="CHEBI:18420"/>
    </reaction>
</comment>
<dbReference type="Pfam" id="PF01544">
    <property type="entry name" value="CorA"/>
    <property type="match status" value="1"/>
</dbReference>
<dbReference type="GO" id="GO:0005886">
    <property type="term" value="C:plasma membrane"/>
    <property type="evidence" value="ECO:0007669"/>
    <property type="project" value="UniProtKB-SubCell"/>
</dbReference>
<gene>
    <name evidence="15" type="ORF">N0F65_007861</name>
</gene>
<keyword evidence="7 14" id="KW-1133">Transmembrane helix</keyword>
<proteinExistence type="inferred from homology"/>
<comment type="subcellular location">
    <subcellularLocation>
        <location evidence="1">Cell membrane</location>
        <topology evidence="1">Multi-pass membrane protein</topology>
    </subcellularLocation>
</comment>
<dbReference type="GO" id="GO:0000287">
    <property type="term" value="F:magnesium ion binding"/>
    <property type="evidence" value="ECO:0007669"/>
    <property type="project" value="TreeGrafter"/>
</dbReference>
<comment type="similarity">
    <text evidence="2">Belongs to the CorA metal ion transporter (MIT) (TC 1.A.35) family.</text>
</comment>
<evidence type="ECO:0000256" key="14">
    <source>
        <dbReference type="SAM" id="Phobius"/>
    </source>
</evidence>
<organism evidence="15 16">
    <name type="scientific">Lagenidium giganteum</name>
    <dbReference type="NCBI Taxonomy" id="4803"/>
    <lineage>
        <taxon>Eukaryota</taxon>
        <taxon>Sar</taxon>
        <taxon>Stramenopiles</taxon>
        <taxon>Oomycota</taxon>
        <taxon>Peronosporomycetes</taxon>
        <taxon>Pythiales</taxon>
        <taxon>Pythiaceae</taxon>
    </lineage>
</organism>
<accession>A0AAV2YJM6</accession>
<evidence type="ECO:0000256" key="11">
    <source>
        <dbReference type="ARBA" id="ARBA00045497"/>
    </source>
</evidence>
<name>A0AAV2YJM6_9STRA</name>
<evidence type="ECO:0000256" key="4">
    <source>
        <dbReference type="ARBA" id="ARBA00022475"/>
    </source>
</evidence>
<dbReference type="PANTHER" id="PTHR46494">
    <property type="entry name" value="CORA FAMILY METAL ION TRANSPORTER (EUROFUNG)"/>
    <property type="match status" value="1"/>
</dbReference>
<evidence type="ECO:0000256" key="5">
    <source>
        <dbReference type="ARBA" id="ARBA00022692"/>
    </source>
</evidence>
<dbReference type="SUPFAM" id="SSF144083">
    <property type="entry name" value="Magnesium transport protein CorA, transmembrane region"/>
    <property type="match status" value="1"/>
</dbReference>
<dbReference type="Proteomes" id="UP001146120">
    <property type="component" value="Unassembled WGS sequence"/>
</dbReference>
<keyword evidence="8" id="KW-0406">Ion transport</keyword>
<evidence type="ECO:0000256" key="10">
    <source>
        <dbReference type="ARBA" id="ARBA00034269"/>
    </source>
</evidence>
<keyword evidence="6" id="KW-0460">Magnesium</keyword>
<feature type="region of interest" description="Disordered" evidence="13">
    <location>
        <begin position="53"/>
        <end position="85"/>
    </location>
</feature>
<keyword evidence="3" id="KW-0813">Transport</keyword>
<evidence type="ECO:0000256" key="8">
    <source>
        <dbReference type="ARBA" id="ARBA00023065"/>
    </source>
</evidence>
<comment type="function">
    <text evidence="11">Mediates influx of magnesium ions. Alternates between open and closed states. Activated by low cytoplasmic Mg(2+) levels. Inactive when cytoplasmic Mg(2+) levels are high.</text>
</comment>
<evidence type="ECO:0008006" key="17">
    <source>
        <dbReference type="Google" id="ProtNLM"/>
    </source>
</evidence>
<feature type="compositionally biased region" description="Low complexity" evidence="13">
    <location>
        <begin position="55"/>
        <end position="75"/>
    </location>
</feature>
<evidence type="ECO:0000256" key="9">
    <source>
        <dbReference type="ARBA" id="ARBA00023136"/>
    </source>
</evidence>
<feature type="transmembrane region" description="Helical" evidence="14">
    <location>
        <begin position="526"/>
        <end position="550"/>
    </location>
</feature>
<comment type="caution">
    <text evidence="15">The sequence shown here is derived from an EMBL/GenBank/DDBJ whole genome shotgun (WGS) entry which is preliminary data.</text>
</comment>
<keyword evidence="9 14" id="KW-0472">Membrane</keyword>
<dbReference type="AlphaFoldDB" id="A0AAV2YJM6"/>
<dbReference type="SUPFAM" id="SSF47473">
    <property type="entry name" value="EF-hand"/>
    <property type="match status" value="1"/>
</dbReference>
<dbReference type="EMBL" id="DAKRPA010000312">
    <property type="protein sequence ID" value="DAZ93493.1"/>
    <property type="molecule type" value="Genomic_DNA"/>
</dbReference>
<dbReference type="GO" id="GO:0015095">
    <property type="term" value="F:magnesium ion transmembrane transporter activity"/>
    <property type="evidence" value="ECO:0007669"/>
    <property type="project" value="TreeGrafter"/>
</dbReference>
<feature type="coiled-coil region" evidence="12">
    <location>
        <begin position="417"/>
        <end position="451"/>
    </location>
</feature>
<dbReference type="Gene3D" id="3.30.460.20">
    <property type="entry name" value="CorA soluble domain-like"/>
    <property type="match status" value="1"/>
</dbReference>
<sequence length="588" mass="67938">MPIPSFDAETGRSSDAAARARSRRPRLARVSTCCEMDFYPVDEDTPLLKSVTIQSSPKSDLDPSPSHYSTSSSSSMVDRRSNTQPTEVHLSLDKVSFLYSPKPQYNTFHDPNHGAFDDELSSLDPYFDVTESRLRIAFEEAHPDEKETISIDGFKSALESMGIRCADDAAFLKLVGSVDRESTSRVSFNQFDAAVHKLKLVHLFEECTISRMMPMGYKPAIITVSDFSTARLQQFTLKKSDLSVFFTSNRPPWVSVRWINMNGRDSLNLKRLAIKYRLHPLAIEDTLEMHERPKFDRYQGHVFLVFPVLRMEVGPGQSFAAKKKRSRSHSFNNFKSKLESAGSFRKVSDANDDEDPFKLWIEHVAIFVVGNKTVITVKDGDLSNIWDELSRRLTIPYSKLRHNDATFLVYAVLDVIVDQVTSVVDLITENLMELEDELERLKEHFDMGKLRFLKNELFRLPRLLKPAREVLRYLIESKDFDELVTAYIRDVHDHVVQVLDDIELQLQMCRLLTEDYREAKANQMNYVIYTLTIVTTVFLPAQFLTGVYGMNFDNMPELHNKYGYYMFWMLVLAIAVVLQFYFRHRKWI</sequence>